<dbReference type="EMBL" id="LHXV01000004">
    <property type="protein sequence ID" value="KXB01680.1"/>
    <property type="molecule type" value="Genomic_DNA"/>
</dbReference>
<evidence type="ECO:0000313" key="2">
    <source>
        <dbReference type="Proteomes" id="UP000070344"/>
    </source>
</evidence>
<proteinExistence type="predicted"/>
<dbReference type="Proteomes" id="UP000070344">
    <property type="component" value="Unassembled WGS sequence"/>
</dbReference>
<gene>
    <name evidence="1" type="ORF">AKJ41_00545</name>
</gene>
<reference evidence="1 2" key="1">
    <citation type="journal article" date="2016" name="Sci. Rep.">
        <title>Metabolic traits of an uncultured archaeal lineage -MSBL1- from brine pools of the Red Sea.</title>
        <authorList>
            <person name="Mwirichia R."/>
            <person name="Alam I."/>
            <person name="Rashid M."/>
            <person name="Vinu M."/>
            <person name="Ba-Alawi W."/>
            <person name="Anthony Kamau A."/>
            <person name="Kamanda Ngugi D."/>
            <person name="Goker M."/>
            <person name="Klenk H.P."/>
            <person name="Bajic V."/>
            <person name="Stingl U."/>
        </authorList>
    </citation>
    <scope>NUCLEOTIDE SEQUENCE [LARGE SCALE GENOMIC DNA]</scope>
    <source>
        <strain evidence="1">SCGC-AAA259O05</strain>
    </source>
</reference>
<name>A0A133V5G1_9EURY</name>
<keyword evidence="2" id="KW-1185">Reference proteome</keyword>
<protein>
    <submittedName>
        <fullName evidence="1">Uncharacterized protein</fullName>
    </submittedName>
</protein>
<sequence length="74" mass="8451">MEMVEKEISRNEADRRTSYSLLNEDLKKKVEEVAGSRGESFSVFVRRSVLKELADLNLAYLSADEKKALGLEEK</sequence>
<evidence type="ECO:0000313" key="1">
    <source>
        <dbReference type="EMBL" id="KXB01680.1"/>
    </source>
</evidence>
<comment type="caution">
    <text evidence="1">The sequence shown here is derived from an EMBL/GenBank/DDBJ whole genome shotgun (WGS) entry which is preliminary data.</text>
</comment>
<dbReference type="AlphaFoldDB" id="A0A133V5G1"/>
<organism evidence="1 2">
    <name type="scientific">candidate division MSBL1 archaeon SCGC-AAA259O05</name>
    <dbReference type="NCBI Taxonomy" id="1698271"/>
    <lineage>
        <taxon>Archaea</taxon>
        <taxon>Methanobacteriati</taxon>
        <taxon>Methanobacteriota</taxon>
        <taxon>candidate division MSBL1</taxon>
    </lineage>
</organism>
<accession>A0A133V5G1</accession>